<proteinExistence type="inferred from homology"/>
<evidence type="ECO:0000259" key="10">
    <source>
        <dbReference type="Pfam" id="PF11967"/>
    </source>
</evidence>
<evidence type="ECO:0000313" key="12">
    <source>
        <dbReference type="Proteomes" id="UP000000328"/>
    </source>
</evidence>
<dbReference type="InterPro" id="IPR037278">
    <property type="entry name" value="ARFGAP/RecO"/>
</dbReference>
<dbReference type="HOGENOM" id="CLU_066632_1_1_11"/>
<dbReference type="Pfam" id="PF11967">
    <property type="entry name" value="RecO_N"/>
    <property type="match status" value="1"/>
</dbReference>
<keyword evidence="6 8" id="KW-0234">DNA repair</keyword>
<dbReference type="PANTHER" id="PTHR33991">
    <property type="entry name" value="DNA REPAIR PROTEIN RECO"/>
    <property type="match status" value="1"/>
</dbReference>
<dbReference type="EMBL" id="CP002000">
    <property type="protein sequence ID" value="ADJ48341.1"/>
    <property type="molecule type" value="Genomic_DNA"/>
</dbReference>
<dbReference type="PATRIC" id="fig|749927.5.peg.6882"/>
<name>A0A0H3DCB6_AMYMU</name>
<feature type="compositionally biased region" description="Polar residues" evidence="9">
    <location>
        <begin position="261"/>
        <end position="274"/>
    </location>
</feature>
<comment type="function">
    <text evidence="1 8">Involved in DNA repair and RecF pathway recombination.</text>
</comment>
<dbReference type="GO" id="GO:0006302">
    <property type="term" value="P:double-strand break repair"/>
    <property type="evidence" value="ECO:0007669"/>
    <property type="project" value="TreeGrafter"/>
</dbReference>
<evidence type="ECO:0000256" key="3">
    <source>
        <dbReference type="ARBA" id="ARBA00021310"/>
    </source>
</evidence>
<dbReference type="Gene3D" id="1.20.1440.120">
    <property type="entry name" value="Recombination protein O, C-terminal domain"/>
    <property type="match status" value="1"/>
</dbReference>
<evidence type="ECO:0000256" key="1">
    <source>
        <dbReference type="ARBA" id="ARBA00003065"/>
    </source>
</evidence>
<evidence type="ECO:0000256" key="7">
    <source>
        <dbReference type="ARBA" id="ARBA00033409"/>
    </source>
</evidence>
<sequence length="292" mass="31079">MVNLYRDTGVVLRTHKLGEADRIVTLLTRRHGKVRAVAKGVRRTSSRFGARLEPFGHVDVQFYTGRTLDVITQVETVDAFQLPLVADYQSYTAASAIAETADRLSAEEGEPVLKLYLLVVGALRALADGTRDSSLVLDAFFLRAMSYAGWAPALTECARCGLPGPHTAFSVAAGGSMCQDCRIAGCVHPAPEVLALLTALLHGEWPLAEATLPGTRRDASGLVAAHLQWHLERQLRSLPLVERRPRENVTSGAAPRAGGSATRTPEGQVVTSGASPRAGGSATPESQVPPGQ</sequence>
<protein>
    <recommendedName>
        <fullName evidence="3 8">DNA repair protein RecO</fullName>
    </recommendedName>
    <alternativeName>
        <fullName evidence="7 8">Recombination protein O</fullName>
    </alternativeName>
</protein>
<dbReference type="Gene3D" id="2.40.50.140">
    <property type="entry name" value="Nucleic acid-binding proteins"/>
    <property type="match status" value="1"/>
</dbReference>
<dbReference type="GeneID" id="92874266"/>
<dbReference type="eggNOG" id="COG1381">
    <property type="taxonomic scope" value="Bacteria"/>
</dbReference>
<dbReference type="HAMAP" id="MF_00201">
    <property type="entry name" value="RecO"/>
    <property type="match status" value="1"/>
</dbReference>
<dbReference type="GO" id="GO:0006310">
    <property type="term" value="P:DNA recombination"/>
    <property type="evidence" value="ECO:0007669"/>
    <property type="project" value="UniProtKB-UniRule"/>
</dbReference>
<gene>
    <name evidence="8 11" type="primary">recO</name>
    <name evidence="11" type="ordered locus">AMED_6615</name>
</gene>
<dbReference type="InterPro" id="IPR012340">
    <property type="entry name" value="NA-bd_OB-fold"/>
</dbReference>
<dbReference type="KEGG" id="amd:AMED_6615"/>
<dbReference type="InterPro" id="IPR003717">
    <property type="entry name" value="RecO"/>
</dbReference>
<dbReference type="RefSeq" id="WP_013228390.1">
    <property type="nucleotide sequence ID" value="NC_014318.1"/>
</dbReference>
<dbReference type="SUPFAM" id="SSF57863">
    <property type="entry name" value="ArfGap/RecO-like zinc finger"/>
    <property type="match status" value="1"/>
</dbReference>
<accession>A0A0H3DCB6</accession>
<evidence type="ECO:0000256" key="6">
    <source>
        <dbReference type="ARBA" id="ARBA00023204"/>
    </source>
</evidence>
<dbReference type="Proteomes" id="UP000000328">
    <property type="component" value="Chromosome"/>
</dbReference>
<evidence type="ECO:0000256" key="5">
    <source>
        <dbReference type="ARBA" id="ARBA00023172"/>
    </source>
</evidence>
<evidence type="ECO:0000256" key="9">
    <source>
        <dbReference type="SAM" id="MobiDB-lite"/>
    </source>
</evidence>
<dbReference type="AlphaFoldDB" id="A0A0H3DCB6"/>
<keyword evidence="4 8" id="KW-0227">DNA damage</keyword>
<dbReference type="InterPro" id="IPR042242">
    <property type="entry name" value="RecO_C"/>
</dbReference>
<dbReference type="PANTHER" id="PTHR33991:SF1">
    <property type="entry name" value="DNA REPAIR PROTEIN RECO"/>
    <property type="match status" value="1"/>
</dbReference>
<dbReference type="GO" id="GO:0043590">
    <property type="term" value="C:bacterial nucleoid"/>
    <property type="evidence" value="ECO:0007669"/>
    <property type="project" value="TreeGrafter"/>
</dbReference>
<comment type="similarity">
    <text evidence="2 8">Belongs to the RecO family.</text>
</comment>
<dbReference type="InterPro" id="IPR022572">
    <property type="entry name" value="DNA_rep/recomb_RecO_N"/>
</dbReference>
<feature type="region of interest" description="Disordered" evidence="9">
    <location>
        <begin position="242"/>
        <end position="292"/>
    </location>
</feature>
<dbReference type="NCBIfam" id="TIGR00613">
    <property type="entry name" value="reco"/>
    <property type="match status" value="1"/>
</dbReference>
<keyword evidence="5 8" id="KW-0233">DNA recombination</keyword>
<evidence type="ECO:0000256" key="4">
    <source>
        <dbReference type="ARBA" id="ARBA00022763"/>
    </source>
</evidence>
<organism evidence="11 12">
    <name type="scientific">Amycolatopsis mediterranei (strain U-32)</name>
    <dbReference type="NCBI Taxonomy" id="749927"/>
    <lineage>
        <taxon>Bacteria</taxon>
        <taxon>Bacillati</taxon>
        <taxon>Actinomycetota</taxon>
        <taxon>Actinomycetes</taxon>
        <taxon>Pseudonocardiales</taxon>
        <taxon>Pseudonocardiaceae</taxon>
        <taxon>Amycolatopsis</taxon>
    </lineage>
</organism>
<dbReference type="SUPFAM" id="SSF50249">
    <property type="entry name" value="Nucleic acid-binding proteins"/>
    <property type="match status" value="1"/>
</dbReference>
<feature type="domain" description="DNA replication/recombination mediator RecO N-terminal" evidence="10">
    <location>
        <begin position="4"/>
        <end position="80"/>
    </location>
</feature>
<reference evidence="11 12" key="1">
    <citation type="journal article" date="2010" name="Cell Res.">
        <title>Complete genome sequence of the rifamycin SV-producing Amycolatopsis mediterranei U32 revealed its genetic characteristics in phylogeny and metabolism.</title>
        <authorList>
            <person name="Zhao W."/>
            <person name="Zhong Y."/>
            <person name="Yuan H."/>
            <person name="Wang J."/>
            <person name="Zheng H."/>
            <person name="Wang Y."/>
            <person name="Cen X."/>
            <person name="Xu F."/>
            <person name="Bai J."/>
            <person name="Han X."/>
            <person name="Lu G."/>
            <person name="Zhu Y."/>
            <person name="Shao Z."/>
            <person name="Yan H."/>
            <person name="Li C."/>
            <person name="Peng N."/>
            <person name="Zhang Z."/>
            <person name="Zhang Y."/>
            <person name="Lin W."/>
            <person name="Fan Y."/>
            <person name="Qin Z."/>
            <person name="Hu Y."/>
            <person name="Zhu B."/>
            <person name="Wang S."/>
            <person name="Ding X."/>
            <person name="Zhao G.P."/>
        </authorList>
    </citation>
    <scope>NUCLEOTIDE SEQUENCE [LARGE SCALE GENOMIC DNA]</scope>
    <source>
        <strain evidence="12">U-32</strain>
    </source>
</reference>
<evidence type="ECO:0000256" key="2">
    <source>
        <dbReference type="ARBA" id="ARBA00007452"/>
    </source>
</evidence>
<dbReference type="Pfam" id="PF02565">
    <property type="entry name" value="RecO_C"/>
    <property type="match status" value="1"/>
</dbReference>
<dbReference type="OrthoDB" id="9812244at2"/>
<evidence type="ECO:0000256" key="8">
    <source>
        <dbReference type="HAMAP-Rule" id="MF_00201"/>
    </source>
</evidence>
<evidence type="ECO:0000313" key="11">
    <source>
        <dbReference type="EMBL" id="ADJ48341.1"/>
    </source>
</evidence>